<dbReference type="Pfam" id="PF00063">
    <property type="entry name" value="Myosin_head"/>
    <property type="match status" value="1"/>
</dbReference>
<dbReference type="GO" id="GO:0003779">
    <property type="term" value="F:actin binding"/>
    <property type="evidence" value="ECO:0007669"/>
    <property type="project" value="UniProtKB-KW"/>
</dbReference>
<evidence type="ECO:0000256" key="6">
    <source>
        <dbReference type="ARBA" id="ARBA00022840"/>
    </source>
</evidence>
<dbReference type="GO" id="GO:0042995">
    <property type="term" value="C:cell projection"/>
    <property type="evidence" value="ECO:0007669"/>
    <property type="project" value="UniProtKB-SubCell"/>
</dbReference>
<dbReference type="Gene3D" id="3.40.850.10">
    <property type="entry name" value="Kinesin motor domain"/>
    <property type="match status" value="1"/>
</dbReference>
<feature type="region of interest" description="Actin-binding" evidence="11">
    <location>
        <begin position="499"/>
        <end position="521"/>
    </location>
</feature>
<comment type="caution">
    <text evidence="15">The sequence shown here is derived from an EMBL/GenBank/DDBJ whole genome shotgun (WGS) entry which is preliminary data.</text>
</comment>
<evidence type="ECO:0000259" key="13">
    <source>
        <dbReference type="PROSITE" id="PS51076"/>
    </source>
</evidence>
<sequence length="1059" mass="122731">MVVAQLVRISKSASSNLVEQIKEVNPLLEAFGNAHTVMNDNSSRFGKLIEIQFLNSGVVVGAKVTEHMLEKSRLVHTSERERTFHIFYCMVAGLNKYERKRYFLADRPESYRLVDPGDGTPVFTSNEDYQRYHEMMVDIKQTMKAVGFSEQDVDLILAIMSGILHLCNIEFVQEPESGQVIILNENEIDAASVLLSLQPEDLVTKLLANTAWVRGERIVKFKSVPEANDGRDALAKTIYSRLFSWMIQQINLMLHVEYDTRYPVGVISILDMAGFENFPVNSFEQLCINVANEQIQNYFNQAVFTAEMVAYEAEGIKPPKIKFTNNKEILELFLQRPVGLFAMLEDDCRLSTSMDISFVEKLNRNFVKNSYYRKSKSRDPVFTILHFAGQVTYRAEGFIEKNRETLGTNFQSLMENSQNRLITDLFTTQLSEAGTLKKGDTLHRNQWSVPEWQMPNRPALDGEETLSRRAGRDLQRRLKNSQKVDITITTASAYFRNSLAKLMKKMAKGEPHFIRCIKPNSNQNPNQFDDKIVLSQLISTGVFLKYFHTEQLDLCLETIYKDIITVQKCVRGHFARKFCRKLKQIQQHQHRDLAEFSISLNRDCDRVYHMMLSSNDHDHHKFQKLVEERHIRRPNRQQSEEIEDFPDYEEPSFRRSEPDYYNESSRGLNRQSMSQGGLSREKNVYSPVIQQDISNKEYLYQNQMRQILAKWKEIPHDAWCKIVYMEYAKPVAKFYIVDRDVMIDGTYESFEGEKIGLGAFRNPDRDARTEEIRSYIGKGIILRKEEDGGILARRIGKNNCIVKDFKQPQNYCFSEEVIEKEGKIPDDEFIKIFDVNQLHSHMGLALEATKTSSDTRSLLYRAPVLQLRTIVGISLLEDNEDISQTPCWLLVINLEALRTLDDQDAANHVLQKIAQMKIRSEEDVEKEENTNEIIHRHKGREWSKHKQRDEKSSKAPLRKTRIELRQKGLDIKEFMPYSWDDPSKAKKKHKTFNELQEELDNFDDEPESVIGGYRASRNSGKHGTGSVVSSLAWGKSPVRKDWAKIKVSIREEEVEKEED</sequence>
<dbReference type="InterPro" id="IPR001609">
    <property type="entry name" value="Myosin_head_motor_dom-like"/>
</dbReference>
<evidence type="ECO:0000313" key="16">
    <source>
        <dbReference type="Proteomes" id="UP000683360"/>
    </source>
</evidence>
<feature type="domain" description="Myosin motor" evidence="14">
    <location>
        <begin position="1"/>
        <end position="543"/>
    </location>
</feature>
<feature type="region of interest" description="Disordered" evidence="12">
    <location>
        <begin position="1004"/>
        <end position="1028"/>
    </location>
</feature>
<dbReference type="PRINTS" id="PR00193">
    <property type="entry name" value="MYOSINHEAVY"/>
</dbReference>
<evidence type="ECO:0000259" key="14">
    <source>
        <dbReference type="PROSITE" id="PS51456"/>
    </source>
</evidence>
<feature type="compositionally biased region" description="Acidic residues" evidence="12">
    <location>
        <begin position="640"/>
        <end position="650"/>
    </location>
</feature>
<comment type="similarity">
    <text evidence="11">Belongs to the TRAFAC class myosin-kinesin ATPase superfamily. Myosin family.</text>
</comment>
<dbReference type="GO" id="GO:0006355">
    <property type="term" value="P:regulation of DNA-templated transcription"/>
    <property type="evidence" value="ECO:0007669"/>
    <property type="project" value="InterPro"/>
</dbReference>
<proteinExistence type="inferred from homology"/>
<evidence type="ECO:0000256" key="3">
    <source>
        <dbReference type="ARBA" id="ARBA00022490"/>
    </source>
</evidence>
<evidence type="ECO:0000256" key="8">
    <source>
        <dbReference type="ARBA" id="ARBA00023175"/>
    </source>
</evidence>
<keyword evidence="7 11" id="KW-0518">Myosin</keyword>
<dbReference type="SUPFAM" id="SSF49879">
    <property type="entry name" value="SMAD/FHA domain"/>
    <property type="match status" value="1"/>
</dbReference>
<dbReference type="InterPro" id="IPR008984">
    <property type="entry name" value="SMAD_FHA_dom_sf"/>
</dbReference>
<dbReference type="PROSITE" id="PS51456">
    <property type="entry name" value="MYOSIN_MOTOR"/>
    <property type="match status" value="1"/>
</dbReference>
<dbReference type="PROSITE" id="PS51076">
    <property type="entry name" value="MH2"/>
    <property type="match status" value="1"/>
</dbReference>
<dbReference type="Gene3D" id="1.20.120.720">
    <property type="entry name" value="Myosin VI head, motor domain, U50 subdomain"/>
    <property type="match status" value="1"/>
</dbReference>
<evidence type="ECO:0000256" key="5">
    <source>
        <dbReference type="ARBA" id="ARBA00022741"/>
    </source>
</evidence>
<dbReference type="GO" id="GO:0016459">
    <property type="term" value="C:myosin complex"/>
    <property type="evidence" value="ECO:0007669"/>
    <property type="project" value="UniProtKB-KW"/>
</dbReference>
<evidence type="ECO:0000256" key="1">
    <source>
        <dbReference type="ARBA" id="ARBA00004245"/>
    </source>
</evidence>
<dbReference type="SMART" id="SM00242">
    <property type="entry name" value="MYSc"/>
    <property type="match status" value="1"/>
</dbReference>
<dbReference type="InterPro" id="IPR036961">
    <property type="entry name" value="Kinesin_motor_dom_sf"/>
</dbReference>
<dbReference type="OrthoDB" id="2914378at2759"/>
<evidence type="ECO:0000256" key="10">
    <source>
        <dbReference type="ARBA" id="ARBA00023273"/>
    </source>
</evidence>
<reference evidence="15" key="1">
    <citation type="submission" date="2021-03" db="EMBL/GenBank/DDBJ databases">
        <authorList>
            <person name="Bekaert M."/>
        </authorList>
    </citation>
    <scope>NUCLEOTIDE SEQUENCE</scope>
</reference>
<evidence type="ECO:0000313" key="15">
    <source>
        <dbReference type="EMBL" id="CAG2211811.1"/>
    </source>
</evidence>
<dbReference type="GO" id="GO:0030832">
    <property type="term" value="P:regulation of actin filament length"/>
    <property type="evidence" value="ECO:0007669"/>
    <property type="project" value="TreeGrafter"/>
</dbReference>
<name>A0A8S3RTN8_MYTED</name>
<evidence type="ECO:0000256" key="9">
    <source>
        <dbReference type="ARBA" id="ARBA00023212"/>
    </source>
</evidence>
<comment type="subcellular location">
    <subcellularLocation>
        <location evidence="2">Cell projection</location>
    </subcellularLocation>
    <subcellularLocation>
        <location evidence="1">Cytoplasm</location>
        <location evidence="1">Cytoskeleton</location>
    </subcellularLocation>
</comment>
<feature type="compositionally biased region" description="Polar residues" evidence="12">
    <location>
        <begin position="662"/>
        <end position="677"/>
    </location>
</feature>
<evidence type="ECO:0000256" key="2">
    <source>
        <dbReference type="ARBA" id="ARBA00004316"/>
    </source>
</evidence>
<protein>
    <submittedName>
        <fullName evidence="15">MYO3</fullName>
        <ecNumber evidence="15">2.7.11.1</ecNumber>
    </submittedName>
</protein>
<dbReference type="InterPro" id="IPR001132">
    <property type="entry name" value="SMAD_dom_Dwarfin-type"/>
</dbReference>
<feature type="domain" description="MH2" evidence="13">
    <location>
        <begin position="719"/>
        <end position="920"/>
    </location>
</feature>
<dbReference type="AlphaFoldDB" id="A0A8S3RTN8"/>
<keyword evidence="3" id="KW-0963">Cytoplasm</keyword>
<dbReference type="InterPro" id="IPR052409">
    <property type="entry name" value="Myosin-III_kinase_activity"/>
</dbReference>
<dbReference type="EMBL" id="CAJPWZ010001275">
    <property type="protein sequence ID" value="CAG2211811.1"/>
    <property type="molecule type" value="Genomic_DNA"/>
</dbReference>
<evidence type="ECO:0000256" key="11">
    <source>
        <dbReference type="PROSITE-ProRule" id="PRU00782"/>
    </source>
</evidence>
<dbReference type="SUPFAM" id="SSF52540">
    <property type="entry name" value="P-loop containing nucleoside triphosphate hydrolases"/>
    <property type="match status" value="1"/>
</dbReference>
<dbReference type="GO" id="GO:0000146">
    <property type="term" value="F:microfilament motor activity"/>
    <property type="evidence" value="ECO:0007669"/>
    <property type="project" value="TreeGrafter"/>
</dbReference>
<dbReference type="GO" id="GO:0005524">
    <property type="term" value="F:ATP binding"/>
    <property type="evidence" value="ECO:0007669"/>
    <property type="project" value="UniProtKB-KW"/>
</dbReference>
<dbReference type="PANTHER" id="PTHR46256:SF3">
    <property type="entry name" value="MYOSIN MOTOR DOMAIN-CONTAINING PROTEIN"/>
    <property type="match status" value="1"/>
</dbReference>
<dbReference type="InterPro" id="IPR027417">
    <property type="entry name" value="P-loop_NTPase"/>
</dbReference>
<dbReference type="Pfam" id="PF03166">
    <property type="entry name" value="MH2"/>
    <property type="match status" value="1"/>
</dbReference>
<keyword evidence="8" id="KW-0505">Motor protein</keyword>
<dbReference type="PROSITE" id="PS50096">
    <property type="entry name" value="IQ"/>
    <property type="match status" value="1"/>
</dbReference>
<dbReference type="SMART" id="SM00524">
    <property type="entry name" value="DWB"/>
    <property type="match status" value="1"/>
</dbReference>
<evidence type="ECO:0000256" key="7">
    <source>
        <dbReference type="ARBA" id="ARBA00023123"/>
    </source>
</evidence>
<dbReference type="SMR" id="A0A8S3RTN8"/>
<keyword evidence="4" id="KW-0677">Repeat</keyword>
<gene>
    <name evidence="15" type="ORF">MEDL_25813</name>
</gene>
<keyword evidence="5" id="KW-0547">Nucleotide-binding</keyword>
<dbReference type="Gene3D" id="1.10.10.820">
    <property type="match status" value="1"/>
</dbReference>
<evidence type="ECO:0000256" key="12">
    <source>
        <dbReference type="SAM" id="MobiDB-lite"/>
    </source>
</evidence>
<keyword evidence="10" id="KW-0966">Cell projection</keyword>
<dbReference type="Proteomes" id="UP000683360">
    <property type="component" value="Unassembled WGS sequence"/>
</dbReference>
<evidence type="ECO:0000256" key="4">
    <source>
        <dbReference type="ARBA" id="ARBA00022737"/>
    </source>
</evidence>
<keyword evidence="6" id="KW-0067">ATP-binding</keyword>
<dbReference type="EC" id="2.7.11.1" evidence="15"/>
<comment type="caution">
    <text evidence="11">Lacks conserved residue(s) required for the propagation of feature annotation.</text>
</comment>
<keyword evidence="9" id="KW-0206">Cytoskeleton</keyword>
<dbReference type="PANTHER" id="PTHR46256">
    <property type="entry name" value="AGAP011099-PA"/>
    <property type="match status" value="1"/>
</dbReference>
<feature type="region of interest" description="Disordered" evidence="12">
    <location>
        <begin position="633"/>
        <end position="681"/>
    </location>
</feature>
<dbReference type="Gene3D" id="2.60.200.10">
    <property type="match status" value="1"/>
</dbReference>
<dbReference type="InterPro" id="IPR017855">
    <property type="entry name" value="SMAD-like_dom_sf"/>
</dbReference>
<keyword evidence="11" id="KW-0009">Actin-binding</keyword>
<keyword evidence="16" id="KW-1185">Reference proteome</keyword>
<dbReference type="GO" id="GO:0004674">
    <property type="term" value="F:protein serine/threonine kinase activity"/>
    <property type="evidence" value="ECO:0007669"/>
    <property type="project" value="UniProtKB-EC"/>
</dbReference>
<organism evidence="15 16">
    <name type="scientific">Mytilus edulis</name>
    <name type="common">Blue mussel</name>
    <dbReference type="NCBI Taxonomy" id="6550"/>
    <lineage>
        <taxon>Eukaryota</taxon>
        <taxon>Metazoa</taxon>
        <taxon>Spiralia</taxon>
        <taxon>Lophotrochozoa</taxon>
        <taxon>Mollusca</taxon>
        <taxon>Bivalvia</taxon>
        <taxon>Autobranchia</taxon>
        <taxon>Pteriomorphia</taxon>
        <taxon>Mytilida</taxon>
        <taxon>Mytiloidea</taxon>
        <taxon>Mytilidae</taxon>
        <taxon>Mytilinae</taxon>
        <taxon>Mytilus</taxon>
    </lineage>
</organism>
<accession>A0A8S3RTN8</accession>
<dbReference type="Gene3D" id="1.20.58.530">
    <property type="match status" value="1"/>
</dbReference>
<keyword evidence="15" id="KW-0808">Transferase</keyword>